<dbReference type="CDD" id="cd04301">
    <property type="entry name" value="NAT_SF"/>
    <property type="match status" value="1"/>
</dbReference>
<dbReference type="InterPro" id="IPR000182">
    <property type="entry name" value="GNAT_dom"/>
</dbReference>
<comment type="caution">
    <text evidence="2">The sequence shown here is derived from an EMBL/GenBank/DDBJ whole genome shotgun (WGS) entry which is preliminary data.</text>
</comment>
<organism evidence="2 3">
    <name type="scientific">Deinococcus xinjiangensis</name>
    <dbReference type="NCBI Taxonomy" id="457454"/>
    <lineage>
        <taxon>Bacteria</taxon>
        <taxon>Thermotogati</taxon>
        <taxon>Deinococcota</taxon>
        <taxon>Deinococci</taxon>
        <taxon>Deinococcales</taxon>
        <taxon>Deinococcaceae</taxon>
        <taxon>Deinococcus</taxon>
    </lineage>
</organism>
<dbReference type="Proteomes" id="UP001458946">
    <property type="component" value="Unassembled WGS sequence"/>
</dbReference>
<dbReference type="Pfam" id="PF00583">
    <property type="entry name" value="Acetyltransf_1"/>
    <property type="match status" value="1"/>
</dbReference>
<dbReference type="InterPro" id="IPR016181">
    <property type="entry name" value="Acyl_CoA_acyltransferase"/>
</dbReference>
<sequence length="54" mass="5956">MQGRPDSQIILLERDSRDGNLRGLCWFDPRGHLSRGGYLRLLAVHPAAQGQGVA</sequence>
<name>A0ABP9VEL8_9DEIO</name>
<dbReference type="SUPFAM" id="SSF55729">
    <property type="entry name" value="Acyl-CoA N-acyltransferases (Nat)"/>
    <property type="match status" value="1"/>
</dbReference>
<accession>A0ABP9VEL8</accession>
<evidence type="ECO:0000313" key="2">
    <source>
        <dbReference type="EMBL" id="GAA5502670.1"/>
    </source>
</evidence>
<dbReference type="Gene3D" id="3.40.630.30">
    <property type="match status" value="1"/>
</dbReference>
<proteinExistence type="predicted"/>
<keyword evidence="3" id="KW-1185">Reference proteome</keyword>
<gene>
    <name evidence="2" type="ORF">Dxin01_02414</name>
</gene>
<feature type="domain" description="N-acetyltransferase" evidence="1">
    <location>
        <begin position="5"/>
        <end position="54"/>
    </location>
</feature>
<protein>
    <recommendedName>
        <fullName evidence="1">N-acetyltransferase domain-containing protein</fullName>
    </recommendedName>
</protein>
<dbReference type="EMBL" id="BAABRN010000027">
    <property type="protein sequence ID" value="GAA5502670.1"/>
    <property type="molecule type" value="Genomic_DNA"/>
</dbReference>
<reference evidence="2 3" key="1">
    <citation type="submission" date="2024-02" db="EMBL/GenBank/DDBJ databases">
        <title>Deinococcus xinjiangensis NBRC 107630.</title>
        <authorList>
            <person name="Ichikawa N."/>
            <person name="Katano-Makiyama Y."/>
            <person name="Hidaka K."/>
        </authorList>
    </citation>
    <scope>NUCLEOTIDE SEQUENCE [LARGE SCALE GENOMIC DNA]</scope>
    <source>
        <strain evidence="2 3">NBRC 107630</strain>
    </source>
</reference>
<evidence type="ECO:0000313" key="3">
    <source>
        <dbReference type="Proteomes" id="UP001458946"/>
    </source>
</evidence>
<evidence type="ECO:0000259" key="1">
    <source>
        <dbReference type="Pfam" id="PF00583"/>
    </source>
</evidence>